<dbReference type="InterPro" id="IPR026444">
    <property type="entry name" value="Secre_tail"/>
</dbReference>
<gene>
    <name evidence="6" type="ORF">DZC72_03235</name>
</gene>
<dbReference type="Proteomes" id="UP000286990">
    <property type="component" value="Unassembled WGS sequence"/>
</dbReference>
<comment type="caution">
    <text evidence="6">The sequence shown here is derived from an EMBL/GenBank/DDBJ whole genome shotgun (WGS) entry which is preliminary data.</text>
</comment>
<reference evidence="7" key="1">
    <citation type="submission" date="2018-12" db="EMBL/GenBank/DDBJ databases">
        <title>Maribacter lutimaris sp. nov., isolated from marine sediment.</title>
        <authorList>
            <person name="Kim K.K."/>
        </authorList>
    </citation>
    <scope>NUCLEOTIDE SEQUENCE [LARGE SCALE GENOMIC DNA]</scope>
    <source>
        <strain evidence="7">PoM-212</strain>
    </source>
</reference>
<dbReference type="Pfam" id="PF18962">
    <property type="entry name" value="Por_Secre_tail"/>
    <property type="match status" value="1"/>
</dbReference>
<dbReference type="Gene3D" id="2.60.40.10">
    <property type="entry name" value="Immunoglobulins"/>
    <property type="match status" value="1"/>
</dbReference>
<dbReference type="SMART" id="SM01225">
    <property type="entry name" value="G8"/>
    <property type="match status" value="1"/>
</dbReference>
<evidence type="ECO:0000313" key="6">
    <source>
        <dbReference type="EMBL" id="RRQ49624.1"/>
    </source>
</evidence>
<organism evidence="6 7">
    <name type="scientific">Maribacter algicola</name>
    <dbReference type="NCBI Taxonomy" id="2498892"/>
    <lineage>
        <taxon>Bacteria</taxon>
        <taxon>Pseudomonadati</taxon>
        <taxon>Bacteroidota</taxon>
        <taxon>Flavobacteriia</taxon>
        <taxon>Flavobacteriales</taxon>
        <taxon>Flavobacteriaceae</taxon>
        <taxon>Maribacter</taxon>
    </lineage>
</organism>
<dbReference type="PROSITE" id="PS51484">
    <property type="entry name" value="G8"/>
    <property type="match status" value="1"/>
</dbReference>
<evidence type="ECO:0000313" key="7">
    <source>
        <dbReference type="Proteomes" id="UP000286990"/>
    </source>
</evidence>
<dbReference type="RefSeq" id="WP_125221444.1">
    <property type="nucleotide sequence ID" value="NZ_QUSX01000001.1"/>
</dbReference>
<dbReference type="InterPro" id="IPR005084">
    <property type="entry name" value="CBM6"/>
</dbReference>
<dbReference type="Gene3D" id="2.60.120.260">
    <property type="entry name" value="Galactose-binding domain-like"/>
    <property type="match status" value="1"/>
</dbReference>
<feature type="domain" description="CBM6" evidence="4">
    <location>
        <begin position="995"/>
        <end position="1117"/>
    </location>
</feature>
<dbReference type="OrthoDB" id="5477965at2"/>
<dbReference type="Pfam" id="PF03422">
    <property type="entry name" value="CBM_6"/>
    <property type="match status" value="1"/>
</dbReference>
<keyword evidence="7" id="KW-1185">Reference proteome</keyword>
<dbReference type="PANTHER" id="PTHR46769:SF2">
    <property type="entry name" value="FIBROCYSTIN-L ISOFORM 2 PRECURSOR-RELATED"/>
    <property type="match status" value="1"/>
</dbReference>
<dbReference type="Pfam" id="PF10162">
    <property type="entry name" value="G8"/>
    <property type="match status" value="1"/>
</dbReference>
<keyword evidence="2" id="KW-0325">Glycoprotein</keyword>
<feature type="compositionally biased region" description="Low complexity" evidence="3">
    <location>
        <begin position="890"/>
        <end position="904"/>
    </location>
</feature>
<dbReference type="SUPFAM" id="SSF49785">
    <property type="entry name" value="Galactose-binding domain-like"/>
    <property type="match status" value="1"/>
</dbReference>
<keyword evidence="1" id="KW-0732">Signal</keyword>
<dbReference type="Pfam" id="PF24606">
    <property type="entry name" value="CEMIP_beta-hel"/>
    <property type="match status" value="1"/>
</dbReference>
<evidence type="ECO:0000256" key="3">
    <source>
        <dbReference type="SAM" id="MobiDB-lite"/>
    </source>
</evidence>
<dbReference type="CDD" id="cd04080">
    <property type="entry name" value="CBM6_cellulase-like"/>
    <property type="match status" value="1"/>
</dbReference>
<dbReference type="EMBL" id="QUSX01000001">
    <property type="protein sequence ID" value="RRQ49624.1"/>
    <property type="molecule type" value="Genomic_DNA"/>
</dbReference>
<dbReference type="InterPro" id="IPR006584">
    <property type="entry name" value="Cellulose-bd_IV"/>
</dbReference>
<evidence type="ECO:0000259" key="5">
    <source>
        <dbReference type="PROSITE" id="PS51484"/>
    </source>
</evidence>
<protein>
    <submittedName>
        <fullName evidence="6">T9SS C-terminal target domain-containing protein</fullName>
    </submittedName>
</protein>
<accession>A0A3R8PZ46</accession>
<feature type="domain" description="G8" evidence="5">
    <location>
        <begin position="75"/>
        <end position="204"/>
    </location>
</feature>
<feature type="region of interest" description="Disordered" evidence="3">
    <location>
        <begin position="882"/>
        <end position="904"/>
    </location>
</feature>
<dbReference type="PANTHER" id="PTHR46769">
    <property type="entry name" value="POLYCYSTIC KIDNEY AND HEPATIC DISEASE 1 (AUTOSOMAL RECESSIVE)-LIKE 1"/>
    <property type="match status" value="1"/>
</dbReference>
<dbReference type="InterPro" id="IPR008979">
    <property type="entry name" value="Galactose-bd-like_sf"/>
</dbReference>
<evidence type="ECO:0000256" key="1">
    <source>
        <dbReference type="ARBA" id="ARBA00022729"/>
    </source>
</evidence>
<dbReference type="InterPro" id="IPR052387">
    <property type="entry name" value="Fibrocystin"/>
</dbReference>
<name>A0A3R8PZ46_9FLAO</name>
<evidence type="ECO:0000256" key="2">
    <source>
        <dbReference type="ARBA" id="ARBA00023180"/>
    </source>
</evidence>
<dbReference type="SMART" id="SM00606">
    <property type="entry name" value="CBD_IV"/>
    <property type="match status" value="1"/>
</dbReference>
<dbReference type="InterPro" id="IPR055401">
    <property type="entry name" value="CEMIP_beta-hel_dom"/>
</dbReference>
<dbReference type="Pfam" id="PF17957">
    <property type="entry name" value="Big_7"/>
    <property type="match status" value="1"/>
</dbReference>
<dbReference type="InterPro" id="IPR019316">
    <property type="entry name" value="G8_domain"/>
</dbReference>
<sequence>MKKNFTLNFLPRNLVRDYNFVVVTIFVFTSLFGKKIIANETEMSHSGIKSKIDNLQPTNLAVIQPVADGLWSNPGIWPGNQLPSQNDDVIIPAGRTVTLVGICRAKTIRVDGTLNAVNWQSGGAWIDLKTQGITIEDGGLMEIGTEAQPYYANEGGPELVRCQITLLGSKVSSPAPSYKGIMVKNGGTLELHGKVKKSWTNLGATANAGATQITLKEAVNWEVGDVIALTSTDLAIQGGKQWERVDEVAISNISGDGKTLTLQSPLQYKHLGESMTYTRATDNKTWEVDIEGEVGLLSHYIKIQGDMSGINEADGFGGHIMLMPGSMGHVEHVELYKMGQKGELGRYPFHWHLNQDMAVGSYFKNSSVHKSFNRVVTIHGTEYVTVDGIFAYDHIGHGIFLEDGSERFNTIKNNVVFVTRKPNSADAITDSDDQFNQAQNRSPASYWITNPNNYFENNVAAGTEGTGFWMAMPASPMGLSANLSHFDNVNPRSEPLGSFDGFVAHTCMNGWDIFDGLTQGHAIVPNVGWDVNTNQYFRDGLFYGNDQAIYTGIGGGAISKEKYVVFQNCSFSDNSIITMLASDITLDNCLFNADSGFGVFTGTRSFYRFYDGPGRHINCHFETFNQSNARMISPIGDGGATENFNPTYQGITKGFTEPFSFRYNDENPAKDRARKIGHFFKDLDGSLTGKPSTIVRDIPFLTDGHEYRHPSWYKAARSDYSFSGLWIRQINDDTDISVSRTKPGTADACFVDKGNEQDAGTYKFPLIVNEGFTYTFHFNNTPSSNIHMIWDYGDDGDLALVKLKNFGKFTNFRIDGAGFTFPEVTSVAAVESATDLAYYVESNGDVYMKLRDIGAMGRREFFLRWDNNGSYQPPVLPCTVNDFTPGTSTSNDSPSVSFQSPSDSQFEEGASLGVVVNASDSDGTVTNVKLYLNDVLVRQENAAPYTWGTAGGQDASLLNMAAGNYQLKAVATDNDGATSEVIKQILVGSGISLPGNFEAEAFATKTGSVNTENTPGGGGSQNLGFILNGDYTEYLVNAAAETYDVDILASSAGSGGTVEIYTDNVLKGSVTVPVSGAWHNYQAYSTQISLDAGPQTLKLVFVGGSGYLFNIDRVETTVATNPTADNDGDGLTQAEESNVCMSDNDAGDFSYDFISSNQGFLPANHISAQVITQQEEYLLRVDNLNDPYIIKDGLNFNANEVSSIVIRGKSQVTNGAFQLFWATVSSPNFSANKSATSSIVTGNYQDFMFNLASNPEWQNQTITKLRIDLPTDPSGSFHTWIEYVRGADFIENACSTSLKINSALFNEDSVVIRSNDQIAIYPNPVSTLMSISGTSSDMVVEVFNLSGVLQMRKQLEINESKIDVSSLVPGLYILRITNSSGQNEVHVSKFLKN</sequence>
<dbReference type="GO" id="GO:0030246">
    <property type="term" value="F:carbohydrate binding"/>
    <property type="evidence" value="ECO:0007669"/>
    <property type="project" value="InterPro"/>
</dbReference>
<dbReference type="NCBIfam" id="TIGR04183">
    <property type="entry name" value="Por_Secre_tail"/>
    <property type="match status" value="1"/>
</dbReference>
<evidence type="ECO:0000259" key="4">
    <source>
        <dbReference type="PROSITE" id="PS51175"/>
    </source>
</evidence>
<proteinExistence type="predicted"/>
<dbReference type="PROSITE" id="PS51175">
    <property type="entry name" value="CBM6"/>
    <property type="match status" value="1"/>
</dbReference>
<dbReference type="InterPro" id="IPR013783">
    <property type="entry name" value="Ig-like_fold"/>
</dbReference>